<accession>A0A080Z9M9</accession>
<dbReference type="SUPFAM" id="SSF51004">
    <property type="entry name" value="C-terminal (heme d1) domain of cytochrome cd1-nitrite reductase"/>
    <property type="match status" value="1"/>
</dbReference>
<dbReference type="PANTHER" id="PTHR30344:SF1">
    <property type="entry name" value="6-PHOSPHOGLUCONOLACTONASE"/>
    <property type="match status" value="1"/>
</dbReference>
<dbReference type="InterPro" id="IPR019405">
    <property type="entry name" value="Lactonase_7-beta_prop"/>
</dbReference>
<dbReference type="Pfam" id="PF10282">
    <property type="entry name" value="Lactonase"/>
    <property type="match status" value="1"/>
</dbReference>
<evidence type="ECO:0000313" key="4">
    <source>
        <dbReference type="Proteomes" id="UP000028582"/>
    </source>
</evidence>
<gene>
    <name evidence="3" type="ORF">F444_18928</name>
</gene>
<dbReference type="EMBL" id="ANJA01003501">
    <property type="protein sequence ID" value="ETO63340.1"/>
    <property type="molecule type" value="Genomic_DNA"/>
</dbReference>
<dbReference type="Proteomes" id="UP000028582">
    <property type="component" value="Unassembled WGS sequence"/>
</dbReference>
<evidence type="ECO:0000256" key="1">
    <source>
        <dbReference type="ARBA" id="ARBA00005564"/>
    </source>
</evidence>
<dbReference type="FunFam" id="2.130.10.10:FF:000306">
    <property type="entry name" value="3-carboxymuconate cyclase"/>
    <property type="match status" value="1"/>
</dbReference>
<dbReference type="InterPro" id="IPR011048">
    <property type="entry name" value="Haem_d1_sf"/>
</dbReference>
<comment type="similarity">
    <text evidence="1">Belongs to the cycloisomerase 2 family.</text>
</comment>
<name>A0A080Z9M9_PHYNI</name>
<comment type="caution">
    <text evidence="3">The sequence shown here is derived from an EMBL/GenBank/DDBJ whole genome shotgun (WGS) entry which is preliminary data.</text>
</comment>
<evidence type="ECO:0008006" key="5">
    <source>
        <dbReference type="Google" id="ProtNLM"/>
    </source>
</evidence>
<dbReference type="GO" id="GO:0017057">
    <property type="term" value="F:6-phosphogluconolactonase activity"/>
    <property type="evidence" value="ECO:0007669"/>
    <property type="project" value="TreeGrafter"/>
</dbReference>
<proteinExistence type="inferred from homology"/>
<feature type="chain" id="PRO_5001752883" description="6-phosphogluconolactonase" evidence="2">
    <location>
        <begin position="23"/>
        <end position="385"/>
    </location>
</feature>
<evidence type="ECO:0000313" key="3">
    <source>
        <dbReference type="EMBL" id="ETO63340.1"/>
    </source>
</evidence>
<dbReference type="InterPro" id="IPR050282">
    <property type="entry name" value="Cycloisomerase_2"/>
</dbReference>
<protein>
    <recommendedName>
        <fullName evidence="5">6-phosphogluconolactonase</fullName>
    </recommendedName>
</protein>
<dbReference type="AlphaFoldDB" id="A0A080Z9M9"/>
<dbReference type="Gene3D" id="2.130.10.10">
    <property type="entry name" value="YVTN repeat-like/Quinoprotein amine dehydrogenase"/>
    <property type="match status" value="1"/>
</dbReference>
<dbReference type="InterPro" id="IPR015943">
    <property type="entry name" value="WD40/YVTN_repeat-like_dom_sf"/>
</dbReference>
<organism evidence="3 4">
    <name type="scientific">Phytophthora nicotianae P1976</name>
    <dbReference type="NCBI Taxonomy" id="1317066"/>
    <lineage>
        <taxon>Eukaryota</taxon>
        <taxon>Sar</taxon>
        <taxon>Stramenopiles</taxon>
        <taxon>Oomycota</taxon>
        <taxon>Peronosporomycetes</taxon>
        <taxon>Peronosporales</taxon>
        <taxon>Peronosporaceae</taxon>
        <taxon>Phytophthora</taxon>
    </lineage>
</organism>
<sequence length="385" mass="41959">MHLPGFILFLATVATGVTFGSAQEEQPILFAATQNTDPAKGIYTYKLDTTDGSLTQWAITPLSFATGGTNPTYLQEATDKKYDGKPLIYALNRATGIGYVSAMTLNANGKLDLLNTQQMLGGSPAHITLSPNEDFVAVANYAGSLSLFPLYENGTVAPETYYEAFPNGSRVVMDQQATGHIHSTRWLPNSNHVVAFDLGGDTLLQYELDTTAQTLKKLEPVYRPPGSGPRHSVLSTNGDYLYVTDEISNTVGVYKINQQTSLLESPAIQNITTLPANFTTTSTAADIHLSKNGKFVYVSNRGHNSIAVYAINEVDDTLAPLGWESTRGRTPRGFTIYEDWLIVANQASDDMYVFKVDEQTGLLTYTGNSYEIDGAVCLYVSKYAF</sequence>
<evidence type="ECO:0000256" key="2">
    <source>
        <dbReference type="SAM" id="SignalP"/>
    </source>
</evidence>
<dbReference type="OrthoDB" id="9972196at2759"/>
<keyword evidence="2" id="KW-0732">Signal</keyword>
<reference evidence="3 4" key="1">
    <citation type="submission" date="2013-11" db="EMBL/GenBank/DDBJ databases">
        <title>The Genome Sequence of Phytophthora parasitica P1976.</title>
        <authorList>
            <consortium name="The Broad Institute Genomics Platform"/>
            <person name="Russ C."/>
            <person name="Tyler B."/>
            <person name="Panabieres F."/>
            <person name="Shan W."/>
            <person name="Tripathy S."/>
            <person name="Grunwald N."/>
            <person name="Machado M."/>
            <person name="Johnson C.S."/>
            <person name="Walker B."/>
            <person name="Young S."/>
            <person name="Zeng Q."/>
            <person name="Gargeya S."/>
            <person name="Fitzgerald M."/>
            <person name="Haas B."/>
            <person name="Abouelleil A."/>
            <person name="Allen A.W."/>
            <person name="Alvarado L."/>
            <person name="Arachchi H.M."/>
            <person name="Berlin A.M."/>
            <person name="Chapman S.B."/>
            <person name="Gainer-Dewar J."/>
            <person name="Goldberg J."/>
            <person name="Griggs A."/>
            <person name="Gujja S."/>
            <person name="Hansen M."/>
            <person name="Howarth C."/>
            <person name="Imamovic A."/>
            <person name="Ireland A."/>
            <person name="Larimer J."/>
            <person name="McCowan C."/>
            <person name="Murphy C."/>
            <person name="Pearson M."/>
            <person name="Poon T.W."/>
            <person name="Priest M."/>
            <person name="Roberts A."/>
            <person name="Saif S."/>
            <person name="Shea T."/>
            <person name="Sisk P."/>
            <person name="Sykes S."/>
            <person name="Wortman J."/>
            <person name="Nusbaum C."/>
            <person name="Birren B."/>
        </authorList>
    </citation>
    <scope>NUCLEOTIDE SEQUENCE [LARGE SCALE GENOMIC DNA]</scope>
    <source>
        <strain evidence="3 4">P1976</strain>
    </source>
</reference>
<dbReference type="PANTHER" id="PTHR30344">
    <property type="entry name" value="6-PHOSPHOGLUCONOLACTONASE-RELATED"/>
    <property type="match status" value="1"/>
</dbReference>
<feature type="signal peptide" evidence="2">
    <location>
        <begin position="1"/>
        <end position="22"/>
    </location>
</feature>